<dbReference type="EMBL" id="CH902617">
    <property type="protein sequence ID" value="KPU79454.1"/>
    <property type="molecule type" value="Genomic_DNA"/>
</dbReference>
<protein>
    <submittedName>
        <fullName evidence="2">Uncharacterized protein, isoform C</fullName>
    </submittedName>
    <submittedName>
        <fullName evidence="3">Uncharacterized protein, isoform D</fullName>
    </submittedName>
</protein>
<feature type="region of interest" description="Disordered" evidence="1">
    <location>
        <begin position="302"/>
        <end position="339"/>
    </location>
</feature>
<reference evidence="2" key="2">
    <citation type="journal article" date="2008" name="Bioinformatics">
        <title>Assembly reconciliation.</title>
        <authorList>
            <person name="Zimin A.V."/>
            <person name="Smith D.R."/>
            <person name="Sutton G."/>
            <person name="Yorke J.A."/>
        </authorList>
    </citation>
    <scope>NUCLEOTIDE SEQUENCE</scope>
    <source>
        <strain evidence="2">TSC#14024-0371.13</strain>
    </source>
</reference>
<evidence type="ECO:0000256" key="1">
    <source>
        <dbReference type="SAM" id="MobiDB-lite"/>
    </source>
</evidence>
<reference evidence="2" key="3">
    <citation type="submission" date="2015-10" db="EMBL/GenBank/DDBJ databases">
        <authorList>
            <consortium name="FlyBase"/>
        </authorList>
    </citation>
    <scope>NUCLEOTIDE SEQUENCE</scope>
    <source>
        <strain evidence="2">TSC#14024-0371.13</strain>
    </source>
</reference>
<dbReference type="OrthoDB" id="7861534at2759"/>
<accession>A0A0P8XXS0</accession>
<dbReference type="Pfam" id="PF09814">
    <property type="entry name" value="HECT_2"/>
    <property type="match status" value="1"/>
</dbReference>
<evidence type="ECO:0000313" key="3">
    <source>
        <dbReference type="EMBL" id="KPU79454.1"/>
    </source>
</evidence>
<evidence type="ECO:0000313" key="2">
    <source>
        <dbReference type="EMBL" id="KPU79453.1"/>
    </source>
</evidence>
<keyword evidence="4" id="KW-1185">Reference proteome</keyword>
<proteinExistence type="predicted"/>
<dbReference type="AlphaFoldDB" id="A0A0P8XXS0"/>
<organism evidence="2 4">
    <name type="scientific">Drosophila ananassae</name>
    <name type="common">Fruit fly</name>
    <dbReference type="NCBI Taxonomy" id="7217"/>
    <lineage>
        <taxon>Eukaryota</taxon>
        <taxon>Metazoa</taxon>
        <taxon>Ecdysozoa</taxon>
        <taxon>Arthropoda</taxon>
        <taxon>Hexapoda</taxon>
        <taxon>Insecta</taxon>
        <taxon>Pterygota</taxon>
        <taxon>Neoptera</taxon>
        <taxon>Endopterygota</taxon>
        <taxon>Diptera</taxon>
        <taxon>Brachycera</taxon>
        <taxon>Muscomorpha</taxon>
        <taxon>Ephydroidea</taxon>
        <taxon>Drosophilidae</taxon>
        <taxon>Drosophila</taxon>
        <taxon>Sophophora</taxon>
    </lineage>
</organism>
<gene>
    <name evidence="2" type="primary">Dana\GF26877</name>
    <name evidence="2" type="ORF">GF26877</name>
</gene>
<dbReference type="Proteomes" id="UP000007801">
    <property type="component" value="Unassembled WGS sequence"/>
</dbReference>
<dbReference type="STRING" id="7217.A0A0P8XXS0"/>
<dbReference type="InterPro" id="IPR019193">
    <property type="entry name" value="UBQ-conj_enz_E2-bd_prot"/>
</dbReference>
<sequence>MPLDQVFVGLLRNRSWVNILLMRSLNLYQLNTLDRNPTEVIEVSTNGFSWNEQNLEYRVELDKFFEIGVKTDEGEPLFAQGEMQANNVIFGAALRRLNHRMMAPEIELGELRIHIKPSISCSIHCSNCSNEVITSRDFAQVKPVPITTMKPQNYFCGRCKVPIYPREDQLFYGLNYLVVNPKVIGPGVTYTRGQRRLQCSRCLQCLGDVLGLDVAVQLHADALRVLQWDKDKPIQFAEIFGHVTVTQLMLRLLHDAEPVNLEKTRIFLRALRPDGQLQYLQLLVDKRQVQLLRSPLAPENESLPRRRVASETESSSESDFDISSSDRSNPAFSPTPGDEEIVRPVAKRKIVRERPVKVVKYVGIRGYRACRLKYLFSGNDRELSDNHELILQWREEGCRLLRVSYSMMAEILAELNANEHIVAALEKLPPPVKTDQPRLSYIIYETDDEFYGKQKKGTLKKRNDNSRYHSVSIN</sequence>
<dbReference type="EMBL" id="CH902617">
    <property type="protein sequence ID" value="KPU79453.1"/>
    <property type="molecule type" value="Genomic_DNA"/>
</dbReference>
<reference evidence="2 4" key="1">
    <citation type="journal article" date="2007" name="Nature">
        <title>Evolution of genes and genomes on the Drosophila phylogeny.</title>
        <authorList>
            <consortium name="Drosophila 12 Genomes Consortium"/>
            <person name="Clark A.G."/>
            <person name="Eisen M.B."/>
            <person name="Smith D.R."/>
            <person name="Bergman C.M."/>
            <person name="Oliver B."/>
            <person name="Markow T.A."/>
            <person name="Kaufman T.C."/>
            <person name="Kellis M."/>
            <person name="Gelbart W."/>
            <person name="Iyer V.N."/>
            <person name="Pollard D.A."/>
            <person name="Sackton T.B."/>
            <person name="Larracuente A.M."/>
            <person name="Singh N.D."/>
            <person name="Abad J.P."/>
            <person name="Abt D.N."/>
            <person name="Adryan B."/>
            <person name="Aguade M."/>
            <person name="Akashi H."/>
            <person name="Anderson W.W."/>
            <person name="Aquadro C.F."/>
            <person name="Ardell D.H."/>
            <person name="Arguello R."/>
            <person name="Artieri C.G."/>
            <person name="Barbash D.A."/>
            <person name="Barker D."/>
            <person name="Barsanti P."/>
            <person name="Batterham P."/>
            <person name="Batzoglou S."/>
            <person name="Begun D."/>
            <person name="Bhutkar A."/>
            <person name="Blanco E."/>
            <person name="Bosak S.A."/>
            <person name="Bradley R.K."/>
            <person name="Brand A.D."/>
            <person name="Brent M.R."/>
            <person name="Brooks A.N."/>
            <person name="Brown R.H."/>
            <person name="Butlin R.K."/>
            <person name="Caggese C."/>
            <person name="Calvi B.R."/>
            <person name="Bernardo de Carvalho A."/>
            <person name="Caspi A."/>
            <person name="Castrezana S."/>
            <person name="Celniker S.E."/>
            <person name="Chang J.L."/>
            <person name="Chapple C."/>
            <person name="Chatterji S."/>
            <person name="Chinwalla A."/>
            <person name="Civetta A."/>
            <person name="Clifton S.W."/>
            <person name="Comeron J.M."/>
            <person name="Costello J.C."/>
            <person name="Coyne J.A."/>
            <person name="Daub J."/>
            <person name="David R.G."/>
            <person name="Delcher A.L."/>
            <person name="Delehaunty K."/>
            <person name="Do C.B."/>
            <person name="Ebling H."/>
            <person name="Edwards K."/>
            <person name="Eickbush T."/>
            <person name="Evans J.D."/>
            <person name="Filipski A."/>
            <person name="Findeiss S."/>
            <person name="Freyhult E."/>
            <person name="Fulton L."/>
            <person name="Fulton R."/>
            <person name="Garcia A.C."/>
            <person name="Gardiner A."/>
            <person name="Garfield D.A."/>
            <person name="Garvin B.E."/>
            <person name="Gibson G."/>
            <person name="Gilbert D."/>
            <person name="Gnerre S."/>
            <person name="Godfrey J."/>
            <person name="Good R."/>
            <person name="Gotea V."/>
            <person name="Gravely B."/>
            <person name="Greenberg A.J."/>
            <person name="Griffiths-Jones S."/>
            <person name="Gross S."/>
            <person name="Guigo R."/>
            <person name="Gustafson E.A."/>
            <person name="Haerty W."/>
            <person name="Hahn M.W."/>
            <person name="Halligan D.L."/>
            <person name="Halpern A.L."/>
            <person name="Halter G.M."/>
            <person name="Han M.V."/>
            <person name="Heger A."/>
            <person name="Hillier L."/>
            <person name="Hinrichs A.S."/>
            <person name="Holmes I."/>
            <person name="Hoskins R.A."/>
            <person name="Hubisz M.J."/>
            <person name="Hultmark D."/>
            <person name="Huntley M.A."/>
            <person name="Jaffe D.B."/>
            <person name="Jagadeeshan S."/>
            <person name="Jeck W.R."/>
            <person name="Johnson J."/>
            <person name="Jones C.D."/>
            <person name="Jordan W.C."/>
            <person name="Karpen G.H."/>
            <person name="Kataoka E."/>
            <person name="Keightley P.D."/>
            <person name="Kheradpour P."/>
            <person name="Kirkness E.F."/>
            <person name="Koerich L.B."/>
            <person name="Kristiansen K."/>
            <person name="Kudrna D."/>
            <person name="Kulathinal R.J."/>
            <person name="Kumar S."/>
            <person name="Kwok R."/>
            <person name="Lander E."/>
            <person name="Langley C.H."/>
            <person name="Lapoint R."/>
            <person name="Lazzaro B.P."/>
            <person name="Lee S.J."/>
            <person name="Levesque L."/>
            <person name="Li R."/>
            <person name="Lin C.F."/>
            <person name="Lin M.F."/>
            <person name="Lindblad-Toh K."/>
            <person name="Llopart A."/>
            <person name="Long M."/>
            <person name="Low L."/>
            <person name="Lozovsky E."/>
            <person name="Lu J."/>
            <person name="Luo M."/>
            <person name="Machado C.A."/>
            <person name="Makalowski W."/>
            <person name="Marzo M."/>
            <person name="Matsuda M."/>
            <person name="Matzkin L."/>
            <person name="McAllister B."/>
            <person name="McBride C.S."/>
            <person name="McKernan B."/>
            <person name="McKernan K."/>
            <person name="Mendez-Lago M."/>
            <person name="Minx P."/>
            <person name="Mollenhauer M.U."/>
            <person name="Montooth K."/>
            <person name="Mount S.M."/>
            <person name="Mu X."/>
            <person name="Myers E."/>
            <person name="Negre B."/>
            <person name="Newfeld S."/>
            <person name="Nielsen R."/>
            <person name="Noor M.A."/>
            <person name="O'Grady P."/>
            <person name="Pachter L."/>
            <person name="Papaceit M."/>
            <person name="Parisi M.J."/>
            <person name="Parisi M."/>
            <person name="Parts L."/>
            <person name="Pedersen J.S."/>
            <person name="Pesole G."/>
            <person name="Phillippy A.M."/>
            <person name="Ponting C.P."/>
            <person name="Pop M."/>
            <person name="Porcelli D."/>
            <person name="Powell J.R."/>
            <person name="Prohaska S."/>
            <person name="Pruitt K."/>
            <person name="Puig M."/>
            <person name="Quesneville H."/>
            <person name="Ram K.R."/>
            <person name="Rand D."/>
            <person name="Rasmussen M.D."/>
            <person name="Reed L.K."/>
            <person name="Reenan R."/>
            <person name="Reily A."/>
            <person name="Remington K.A."/>
            <person name="Rieger T.T."/>
            <person name="Ritchie M.G."/>
            <person name="Robin C."/>
            <person name="Rogers Y.H."/>
            <person name="Rohde C."/>
            <person name="Rozas J."/>
            <person name="Rubenfield M.J."/>
            <person name="Ruiz A."/>
            <person name="Russo S."/>
            <person name="Salzberg S.L."/>
            <person name="Sanchez-Gracia A."/>
            <person name="Saranga D.J."/>
            <person name="Sato H."/>
            <person name="Schaeffer S.W."/>
            <person name="Schatz M.C."/>
            <person name="Schlenke T."/>
            <person name="Schwartz R."/>
            <person name="Segarra C."/>
            <person name="Singh R.S."/>
            <person name="Sirot L."/>
            <person name="Sirota M."/>
            <person name="Sisneros N.B."/>
            <person name="Smith C.D."/>
            <person name="Smith T.F."/>
            <person name="Spieth J."/>
            <person name="Stage D.E."/>
            <person name="Stark A."/>
            <person name="Stephan W."/>
            <person name="Strausberg R.L."/>
            <person name="Strempel S."/>
            <person name="Sturgill D."/>
            <person name="Sutton G."/>
            <person name="Sutton G.G."/>
            <person name="Tao W."/>
            <person name="Teichmann S."/>
            <person name="Tobari Y.N."/>
            <person name="Tomimura Y."/>
            <person name="Tsolas J.M."/>
            <person name="Valente V.L."/>
            <person name="Venter E."/>
            <person name="Venter J.C."/>
            <person name="Vicario S."/>
            <person name="Vieira F.G."/>
            <person name="Vilella A.J."/>
            <person name="Villasante A."/>
            <person name="Walenz B."/>
            <person name="Wang J."/>
            <person name="Wasserman M."/>
            <person name="Watts T."/>
            <person name="Wilson D."/>
            <person name="Wilson R.K."/>
            <person name="Wing R.A."/>
            <person name="Wolfner M.F."/>
            <person name="Wong A."/>
            <person name="Wong G.K."/>
            <person name="Wu C.I."/>
            <person name="Wu G."/>
            <person name="Yamamoto D."/>
            <person name="Yang H.P."/>
            <person name="Yang S.P."/>
            <person name="Yorke J.A."/>
            <person name="Yoshida K."/>
            <person name="Zdobnov E."/>
            <person name="Zhang P."/>
            <person name="Zhang Y."/>
            <person name="Zimin A.V."/>
            <person name="Baldwin J."/>
            <person name="Abdouelleil A."/>
            <person name="Abdulkadir J."/>
            <person name="Abebe A."/>
            <person name="Abera B."/>
            <person name="Abreu J."/>
            <person name="Acer S.C."/>
            <person name="Aftuck L."/>
            <person name="Alexander A."/>
            <person name="An P."/>
            <person name="Anderson E."/>
            <person name="Anderson S."/>
            <person name="Arachi H."/>
            <person name="Azer M."/>
            <person name="Bachantsang P."/>
            <person name="Barry A."/>
            <person name="Bayul T."/>
            <person name="Berlin A."/>
            <person name="Bessette D."/>
            <person name="Bloom T."/>
            <person name="Blye J."/>
            <person name="Boguslavskiy L."/>
            <person name="Bonnet C."/>
            <person name="Boukhgalter B."/>
            <person name="Bourzgui I."/>
            <person name="Brown A."/>
            <person name="Cahill P."/>
            <person name="Channer S."/>
            <person name="Cheshatsang Y."/>
            <person name="Chuda L."/>
            <person name="Citroen M."/>
            <person name="Collymore A."/>
            <person name="Cooke P."/>
            <person name="Costello M."/>
            <person name="D'Aco K."/>
            <person name="Daza R."/>
            <person name="De Haan G."/>
            <person name="DeGray S."/>
            <person name="DeMaso C."/>
            <person name="Dhargay N."/>
            <person name="Dooley K."/>
            <person name="Dooley E."/>
            <person name="Doricent M."/>
            <person name="Dorje P."/>
            <person name="Dorjee K."/>
            <person name="Dupes A."/>
            <person name="Elong R."/>
            <person name="Falk J."/>
            <person name="Farina A."/>
            <person name="Faro S."/>
            <person name="Ferguson D."/>
            <person name="Fisher S."/>
            <person name="Foley C.D."/>
            <person name="Franke A."/>
            <person name="Friedrich D."/>
            <person name="Gadbois L."/>
            <person name="Gearin G."/>
            <person name="Gearin C.R."/>
            <person name="Giannoukos G."/>
            <person name="Goode T."/>
            <person name="Graham J."/>
            <person name="Grandbois E."/>
            <person name="Grewal S."/>
            <person name="Gyaltsen K."/>
            <person name="Hafez N."/>
            <person name="Hagos B."/>
            <person name="Hall J."/>
            <person name="Henson C."/>
            <person name="Hollinger A."/>
            <person name="Honan T."/>
            <person name="Huard M.D."/>
            <person name="Hughes L."/>
            <person name="Hurhula B."/>
            <person name="Husby M.E."/>
            <person name="Kamat A."/>
            <person name="Kanga B."/>
            <person name="Kashin S."/>
            <person name="Khazanovich D."/>
            <person name="Kisner P."/>
            <person name="Lance K."/>
            <person name="Lara M."/>
            <person name="Lee W."/>
            <person name="Lennon N."/>
            <person name="Letendre F."/>
            <person name="LeVine R."/>
            <person name="Lipovsky A."/>
            <person name="Liu X."/>
            <person name="Liu J."/>
            <person name="Liu S."/>
            <person name="Lokyitsang T."/>
            <person name="Lokyitsang Y."/>
            <person name="Lubonja R."/>
            <person name="Lui A."/>
            <person name="MacDonald P."/>
            <person name="Magnisalis V."/>
            <person name="Maru K."/>
            <person name="Matthews C."/>
            <person name="McCusker W."/>
            <person name="McDonough S."/>
            <person name="Mehta T."/>
            <person name="Meldrim J."/>
            <person name="Meneus L."/>
            <person name="Mihai O."/>
            <person name="Mihalev A."/>
            <person name="Mihova T."/>
            <person name="Mittelman R."/>
            <person name="Mlenga V."/>
            <person name="Montmayeur A."/>
            <person name="Mulrain L."/>
            <person name="Navidi A."/>
            <person name="Naylor J."/>
            <person name="Negash T."/>
            <person name="Nguyen T."/>
            <person name="Nguyen N."/>
            <person name="Nicol R."/>
            <person name="Norbu C."/>
            <person name="Norbu N."/>
            <person name="Novod N."/>
            <person name="O'Neill B."/>
            <person name="Osman S."/>
            <person name="Markiewicz E."/>
            <person name="Oyono O.L."/>
            <person name="Patti C."/>
            <person name="Phunkhang P."/>
            <person name="Pierre F."/>
            <person name="Priest M."/>
            <person name="Raghuraman S."/>
            <person name="Rege F."/>
            <person name="Reyes R."/>
            <person name="Rise C."/>
            <person name="Rogov P."/>
            <person name="Ross K."/>
            <person name="Ryan E."/>
            <person name="Settipalli S."/>
            <person name="Shea T."/>
            <person name="Sherpa N."/>
            <person name="Shi L."/>
            <person name="Shih D."/>
            <person name="Sparrow T."/>
            <person name="Spaulding J."/>
            <person name="Stalker J."/>
            <person name="Stange-Thomann N."/>
            <person name="Stavropoulos S."/>
            <person name="Stone C."/>
            <person name="Strader C."/>
            <person name="Tesfaye S."/>
            <person name="Thomson T."/>
            <person name="Thoulutsang Y."/>
            <person name="Thoulutsang D."/>
            <person name="Topham K."/>
            <person name="Topping I."/>
            <person name="Tsamla T."/>
            <person name="Vassiliev H."/>
            <person name="Vo A."/>
            <person name="Wangchuk T."/>
            <person name="Wangdi T."/>
            <person name="Weiand M."/>
            <person name="Wilkinson J."/>
            <person name="Wilson A."/>
            <person name="Yadav S."/>
            <person name="Young G."/>
            <person name="Yu Q."/>
            <person name="Zembek L."/>
            <person name="Zhong D."/>
            <person name="Zimmer A."/>
            <person name="Zwirko Z."/>
            <person name="Jaffe D.B."/>
            <person name="Alvarez P."/>
            <person name="Brockman W."/>
            <person name="Butler J."/>
            <person name="Chin C."/>
            <person name="Gnerre S."/>
            <person name="Grabherr M."/>
            <person name="Kleber M."/>
            <person name="Mauceli E."/>
            <person name="MacCallum I."/>
        </authorList>
    </citation>
    <scope>NUCLEOTIDE SEQUENCE [LARGE SCALE GENOMIC DNA]</scope>
    <source>
        <strain evidence="2">TSC#14024-0371.13</strain>
        <strain evidence="4">Tucson 14024-0371.13</strain>
    </source>
</reference>
<evidence type="ECO:0000313" key="4">
    <source>
        <dbReference type="Proteomes" id="UP000007801"/>
    </source>
</evidence>
<name>A0A0P8XXS0_DROAN</name>